<dbReference type="InterPro" id="IPR039886">
    <property type="entry name" value="BTBD10/KCTD20"/>
</dbReference>
<keyword evidence="6" id="KW-1185">Reference proteome</keyword>
<evidence type="ECO:0000313" key="6">
    <source>
        <dbReference type="Proteomes" id="UP000094527"/>
    </source>
</evidence>
<evidence type="ECO:0000256" key="3">
    <source>
        <dbReference type="SAM" id="MobiDB-lite"/>
    </source>
</evidence>
<dbReference type="GO" id="GO:0042327">
    <property type="term" value="P:positive regulation of phosphorylation"/>
    <property type="evidence" value="ECO:0007669"/>
    <property type="project" value="TreeGrafter"/>
</dbReference>
<organism evidence="5 6">
    <name type="scientific">Orchesella cincta</name>
    <name type="common">Springtail</name>
    <name type="synonym">Podura cincta</name>
    <dbReference type="NCBI Taxonomy" id="48709"/>
    <lineage>
        <taxon>Eukaryota</taxon>
        <taxon>Metazoa</taxon>
        <taxon>Ecdysozoa</taxon>
        <taxon>Arthropoda</taxon>
        <taxon>Hexapoda</taxon>
        <taxon>Collembola</taxon>
        <taxon>Entomobryomorpha</taxon>
        <taxon>Entomobryoidea</taxon>
        <taxon>Orchesellidae</taxon>
        <taxon>Orchesellinae</taxon>
        <taxon>Orchesella</taxon>
    </lineage>
</organism>
<gene>
    <name evidence="5" type="ORF">Ocin01_04072</name>
</gene>
<dbReference type="PANTHER" id="PTHR21637:SF0">
    <property type="entry name" value="AT10158P"/>
    <property type="match status" value="1"/>
</dbReference>
<evidence type="ECO:0000259" key="4">
    <source>
        <dbReference type="SMART" id="SM00225"/>
    </source>
</evidence>
<reference evidence="5 6" key="1">
    <citation type="journal article" date="2016" name="Genome Biol. Evol.">
        <title>Gene Family Evolution Reflects Adaptation to Soil Environmental Stressors in the Genome of the Collembolan Orchesella cincta.</title>
        <authorList>
            <person name="Faddeeva-Vakhrusheva A."/>
            <person name="Derks M.F."/>
            <person name="Anvar S.Y."/>
            <person name="Agamennone V."/>
            <person name="Suring W."/>
            <person name="Smit S."/>
            <person name="van Straalen N.M."/>
            <person name="Roelofs D."/>
        </authorList>
    </citation>
    <scope>NUCLEOTIDE SEQUENCE [LARGE SCALE GENOMIC DNA]</scope>
    <source>
        <tissue evidence="5">Mixed pool</tissue>
    </source>
</reference>
<feature type="compositionally biased region" description="Gly residues" evidence="3">
    <location>
        <begin position="379"/>
        <end position="388"/>
    </location>
</feature>
<comment type="caution">
    <text evidence="5">The sequence shown here is derived from an EMBL/GenBank/DDBJ whole genome shotgun (WGS) entry which is preliminary data.</text>
</comment>
<dbReference type="GO" id="GO:0005737">
    <property type="term" value="C:cytoplasm"/>
    <property type="evidence" value="ECO:0007669"/>
    <property type="project" value="UniProtKB-SubCell"/>
</dbReference>
<dbReference type="EMBL" id="LJIJ01000104">
    <property type="protein sequence ID" value="ODN02596.1"/>
    <property type="molecule type" value="Genomic_DNA"/>
</dbReference>
<dbReference type="AlphaFoldDB" id="A0A1D2NC67"/>
<dbReference type="Gene3D" id="3.30.710.10">
    <property type="entry name" value="Potassium Channel Kv1.1, Chain A"/>
    <property type="match status" value="1"/>
</dbReference>
<dbReference type="OrthoDB" id="10034757at2759"/>
<feature type="compositionally biased region" description="Basic and acidic residues" evidence="3">
    <location>
        <begin position="11"/>
        <end position="26"/>
    </location>
</feature>
<protein>
    <submittedName>
        <fullName evidence="5">BTB/POZ domain-containing protein 10</fullName>
    </submittedName>
</protein>
<dbReference type="OMA" id="ASTIKCQ"/>
<dbReference type="Pfam" id="PF16017">
    <property type="entry name" value="BTB_3"/>
    <property type="match status" value="1"/>
</dbReference>
<feature type="region of interest" description="Disordered" evidence="3">
    <location>
        <begin position="52"/>
        <end position="92"/>
    </location>
</feature>
<feature type="compositionally biased region" description="Basic and acidic residues" evidence="3">
    <location>
        <begin position="58"/>
        <end position="68"/>
    </location>
</feature>
<dbReference type="InterPro" id="IPR011333">
    <property type="entry name" value="SKP1/BTB/POZ_sf"/>
</dbReference>
<dbReference type="SUPFAM" id="SSF54695">
    <property type="entry name" value="POZ domain"/>
    <property type="match status" value="1"/>
</dbReference>
<dbReference type="SMART" id="SM00225">
    <property type="entry name" value="BTB"/>
    <property type="match status" value="1"/>
</dbReference>
<dbReference type="CDD" id="cd18318">
    <property type="entry name" value="BTB_POZ_KCTD20-like"/>
    <property type="match status" value="1"/>
</dbReference>
<dbReference type="STRING" id="48709.A0A1D2NC67"/>
<keyword evidence="2" id="KW-0963">Cytoplasm</keyword>
<evidence type="ECO:0000313" key="5">
    <source>
        <dbReference type="EMBL" id="ODN02596.1"/>
    </source>
</evidence>
<proteinExistence type="predicted"/>
<dbReference type="InterPro" id="IPR000210">
    <property type="entry name" value="BTB/POZ_dom"/>
</dbReference>
<dbReference type="InterPro" id="IPR039885">
    <property type="entry name" value="BTBD10/KCTD20_BTB/POZ"/>
</dbReference>
<feature type="compositionally biased region" description="Basic and acidic residues" evidence="3">
    <location>
        <begin position="365"/>
        <end position="376"/>
    </location>
</feature>
<feature type="region of interest" description="Disordered" evidence="3">
    <location>
        <begin position="365"/>
        <end position="406"/>
    </location>
</feature>
<evidence type="ECO:0000256" key="2">
    <source>
        <dbReference type="ARBA" id="ARBA00022490"/>
    </source>
</evidence>
<name>A0A1D2NC67_ORCCI</name>
<dbReference type="PANTHER" id="PTHR21637">
    <property type="entry name" value="BTB/POZ DOMAIN-CONTAINING PROTEIN 10-RELATED"/>
    <property type="match status" value="1"/>
</dbReference>
<feature type="region of interest" description="Disordered" evidence="3">
    <location>
        <begin position="1"/>
        <end position="39"/>
    </location>
</feature>
<dbReference type="Proteomes" id="UP000094527">
    <property type="component" value="Unassembled WGS sequence"/>
</dbReference>
<accession>A0A1D2NC67</accession>
<evidence type="ECO:0000256" key="1">
    <source>
        <dbReference type="ARBA" id="ARBA00004496"/>
    </source>
</evidence>
<comment type="subcellular location">
    <subcellularLocation>
        <location evidence="1">Cytoplasm</location>
    </subcellularLocation>
</comment>
<sequence>MNRSGGSMASGKDRVTAGGSYERDSSSDTEDYHDDDRRRRVFKSRLSLHIMDEEGQDITDRSRSERNRNGGVPKSMGHLGMESGGAVGGAASSSGAVNMASSYLEDRITLVVDNTRFVVDPGIFTQYPNTMLGRMFSSGMDFVHPNERGEYEVADGLSATVFRAILEYYRTGQIRCPPTVSVQELREACDYLLIPFGASTIKCQNLRGLLHELSNEGARHQFESFLEKLILPLMVNSAERGDRECHIVVLLDDDTVDWDEEYPPQMGEEYSQTVNSTALYRFFKYIENRDVAKQVLKERGLKKIRLGIEGYPTYKEKCVKSKSVTNLAEATADPALDQSMSVNQIEVHPLVDGMVNMHMVDLPPQERFHGPERNEGVRGANGGAGGAAGIKTSTHRGHATPSGHQP</sequence>
<feature type="domain" description="BTB" evidence="4">
    <location>
        <begin position="106"/>
        <end position="209"/>
    </location>
</feature>